<dbReference type="Gene3D" id="2.115.10.20">
    <property type="entry name" value="Glycosyl hydrolase domain, family 43"/>
    <property type="match status" value="1"/>
</dbReference>
<dbReference type="EMBL" id="JATAAI010000019">
    <property type="protein sequence ID" value="KAK1738925.1"/>
    <property type="molecule type" value="Genomic_DNA"/>
</dbReference>
<keyword evidence="3" id="KW-1185">Reference proteome</keyword>
<reference evidence="2" key="1">
    <citation type="submission" date="2023-06" db="EMBL/GenBank/DDBJ databases">
        <title>Survivors Of The Sea: Transcriptome response of Skeletonema marinoi to long-term dormancy.</title>
        <authorList>
            <person name="Pinder M.I.M."/>
            <person name="Kourtchenko O."/>
            <person name="Robertson E.K."/>
            <person name="Larsson T."/>
            <person name="Maumus F."/>
            <person name="Osuna-Cruz C.M."/>
            <person name="Vancaester E."/>
            <person name="Stenow R."/>
            <person name="Vandepoele K."/>
            <person name="Ploug H."/>
            <person name="Bruchert V."/>
            <person name="Godhe A."/>
            <person name="Topel M."/>
        </authorList>
    </citation>
    <scope>NUCLEOTIDE SEQUENCE</scope>
    <source>
        <strain evidence="2">R05AC</strain>
    </source>
</reference>
<dbReference type="GO" id="GO:0016798">
    <property type="term" value="F:hydrolase activity, acting on glycosyl bonds"/>
    <property type="evidence" value="ECO:0007669"/>
    <property type="project" value="UniProtKB-KW"/>
</dbReference>
<accession>A0AAD8Y4D4</accession>
<name>A0AAD8Y4D4_9STRA</name>
<evidence type="ECO:0000256" key="1">
    <source>
        <dbReference type="SAM" id="MobiDB-lite"/>
    </source>
</evidence>
<sequence length="1861" mass="205624">MTTPSCDSKAEDQFFEFHIRATSSIAEGGGQFSHSSNLEYNLGRVSSILWMMLDLLTSIRFVLVFLLQLSLPTSSTVVAADTISNVDILHDQFCSEQCSSLSSCNELYNNNFVDLRLRVNNFPIDDGPGKSLVFGKDFGTTISRQTFETQFILDIAAALDSSPCHFYIISVLPEGNDNYWDSKSVFVTFRLFPVRVDFVSSLTKQLQEPESVLHDGLVTRTADSLYGLVALPWDFTLKLTYSISIVGDVDVIHSSRGRYLNQGSLNSCVDAEYKGSRYCIFERYLVEDIERALSLEPGQFTILFIKEADRQSVAVTFRLIPMPDSDDNWAEGKGEELVHQMSDPKSLSDAYERCKATRRCPRAWSSYNQSSSESSHTLQAFRNGQHSTVPLFLDFEDWRQGTRGWKQSCRRGRDDICLPTSLHETTTNIAGAHWNPFDFESLGPSIPAARDEWNNGLEYKALVHWMDEEFQHGLTDDASIRSREEIRMNITDYSEVISSEELILDMLTQSQCSAVECNLLFNTSDATLTGAVNATGVIATTPDGTEVALWAFDSIDIDENVNITLTGQRAMALVSRSSVRINATLYALPGTLGGFPGGFSVARRSSDRLVRVCNEQVDLRGFLDVCQAKSPCCPGDQPINELARGIVSNNVNGPGSPSTRVYLFTIQTSAPVVNEIQSLTSSADDGQTLSGGFRLHFNNYTTSLLPHDISAPELKRRIEDSLNPTKKNRLDKFDRLDSRSGIGAVEVTRDRFGPSGGFQWDITFQSAVGNIGKYSSQLTVTNLLVSKGADISLETIRHGNSIGGTFALQFLGNVTRSISHDVSATELAAILLEDVDSLSTVDVIRSDPTDNCNDGFCRNGPQRSGGYIWTLTLTTQTGNVSPFSPTSNDYDYEGEVKELNALNYLSGCVDSECPVIHIESGHAKSHNHKMRSIKAEKPFSLAYGGAGGGYGGKGGDGFGDIAAGKHMVTNKSVIFTPFQLGVFKDPRGRGGSGGGAIEIVAANDIVIGSNSAILCEGEHGADGYMSAGGGGSGGSILLAAGGSIQIDGMLSVTGGDGGRRKSVSPVDQDNSFGGHGGGGSGGRIALYGESVVRGRQSSVILNGGECSATNASQECNGERGTIHIDSGLDTSLVIDQNTGAAGTRRSLYLTPRLSRIPFNPKKLLSSTQSSPEYDLGASSRPGRVSFYYRAENHSHSKSNWDAAFELRKARWSYLSSKSDVAYTAVVGLFFGHDEVRHGVNYIGIPHDDEPIKELDTLPGTSFKSRLWSKVDILFDWETHRHDIYINDIQLVQSASFQAESIRAISLSNFHEGSGVWFDEIYVGDDTTMDFYCPRLHNGTLVMERPIQKGWKLEDVGGVSTTHPMQRHESHVSRRPLYQREDSKFIKPFDGLEDRAFTSDVKFRSSDGDRDHKKGSFLAGSLLRLPGAQASNHDDATPDGYLVGKRPDTYTWYGEHDYSKDLSSLAGGIMACSTQDFVTWKNEGVMLNFANLTDMVDGSSNMLRAEKPKVLYNNSTQKYVMWMIIDNGTRELGMAGVAVSDYHSGPFEFVRSFYPDGNQTRDQTLFQDNDGAAYLFRTYYATVDYVTPEAAMQPTWESVKNSDGSTNFALSYHRAEYDSGYDDYHDIYLQRWRTEDKPWQVICVNRITKEEREVPYGKEHLNFDGEVCQDPFEYKIVLGQGNPNFEESVNGIQSRFLDPNDPANNVWIPNSVPEVQGQTWKDNFADGTCGRMKVDLGMQTFDPDLPDREKPDRRHCSNLVDNPIHETQPDKRIGDATVLEQRRAKYVAVSRLTDDYLDTSGILHTYEGELTGDLSSIVRQFRDNSMPFGWSSGEDISSTFHPQRHDYQFSQTKAKQSDIPVD</sequence>
<dbReference type="InterPro" id="IPR023296">
    <property type="entry name" value="Glyco_hydro_beta-prop_sf"/>
</dbReference>
<protein>
    <submittedName>
        <fullName evidence="2">Glycosyl hydrolase (Family 43)</fullName>
        <ecNumber evidence="2">3.2.1.-</ecNumber>
    </submittedName>
</protein>
<proteinExistence type="predicted"/>
<gene>
    <name evidence="2" type="ORF">QTG54_010241</name>
</gene>
<evidence type="ECO:0000313" key="3">
    <source>
        <dbReference type="Proteomes" id="UP001224775"/>
    </source>
</evidence>
<keyword evidence="2" id="KW-0326">Glycosidase</keyword>
<dbReference type="PANTHER" id="PTHR22925:SF3">
    <property type="entry name" value="GLYCOSYL HYDROLASE FAMILY PROTEIN 43"/>
    <property type="match status" value="1"/>
</dbReference>
<evidence type="ECO:0000313" key="2">
    <source>
        <dbReference type="EMBL" id="KAK1738925.1"/>
    </source>
</evidence>
<comment type="caution">
    <text evidence="2">The sequence shown here is derived from an EMBL/GenBank/DDBJ whole genome shotgun (WGS) entry which is preliminary data.</text>
</comment>
<feature type="region of interest" description="Disordered" evidence="1">
    <location>
        <begin position="1741"/>
        <end position="1768"/>
    </location>
</feature>
<dbReference type="Proteomes" id="UP001224775">
    <property type="component" value="Unassembled WGS sequence"/>
</dbReference>
<feature type="compositionally biased region" description="Basic and acidic residues" evidence="1">
    <location>
        <begin position="1744"/>
        <end position="1754"/>
    </location>
</feature>
<organism evidence="2 3">
    <name type="scientific">Skeletonema marinoi</name>
    <dbReference type="NCBI Taxonomy" id="267567"/>
    <lineage>
        <taxon>Eukaryota</taxon>
        <taxon>Sar</taxon>
        <taxon>Stramenopiles</taxon>
        <taxon>Ochrophyta</taxon>
        <taxon>Bacillariophyta</taxon>
        <taxon>Coscinodiscophyceae</taxon>
        <taxon>Thalassiosirophycidae</taxon>
        <taxon>Thalassiosirales</taxon>
        <taxon>Skeletonemataceae</taxon>
        <taxon>Skeletonema</taxon>
        <taxon>Skeletonema marinoi-dohrnii complex</taxon>
    </lineage>
</organism>
<feature type="region of interest" description="Disordered" evidence="1">
    <location>
        <begin position="1055"/>
        <end position="1079"/>
    </location>
</feature>
<keyword evidence="2" id="KW-0378">Hydrolase</keyword>
<dbReference type="SUPFAM" id="SSF75005">
    <property type="entry name" value="Arabinanase/levansucrase/invertase"/>
    <property type="match status" value="1"/>
</dbReference>
<dbReference type="PANTHER" id="PTHR22925">
    <property type="entry name" value="GLYCOSYL HYDROLASE 43 FAMILY MEMBER"/>
    <property type="match status" value="1"/>
</dbReference>
<dbReference type="EC" id="3.2.1.-" evidence="2"/>